<reference evidence="1 2" key="1">
    <citation type="journal article" date="2015" name="Environ. Microbiol.">
        <title>Genome analyses suggest the presence of polyploidy and recent human-driven expansions in eight global populations of the honeybee pathogen Nosema ceranae.</title>
        <authorList>
            <person name="Pelin A."/>
            <person name="Selman M."/>
            <person name="Aris-Brosou S."/>
            <person name="Farinelli L."/>
            <person name="Corradi N."/>
        </authorList>
    </citation>
    <scope>NUCLEOTIDE SEQUENCE [LARGE SCALE GENOMIC DNA]</scope>
    <source>
        <strain evidence="1 2">PA08 1199</strain>
    </source>
</reference>
<dbReference type="AlphaFoldDB" id="A0A0F9WDR4"/>
<sequence>MTSTIKKPRLWRIRKNKRVSLKAKKCLETCMSKFNCRVFARNCACGKKAFDDAIRPVNFRVKGVFVTISLICRNAASIRTILTR</sequence>
<protein>
    <submittedName>
        <fullName evidence="1">Uncharacterized protein</fullName>
    </submittedName>
</protein>
<dbReference type="EMBL" id="JPQZ01000017">
    <property type="protein sequence ID" value="KKO75571.1"/>
    <property type="molecule type" value="Genomic_DNA"/>
</dbReference>
<dbReference type="VEuPathDB" id="MicrosporidiaDB:AAJ76_1700016143"/>
<dbReference type="GeneID" id="36319122"/>
<gene>
    <name evidence="1" type="ORF">AAJ76_1700016143</name>
</gene>
<comment type="caution">
    <text evidence="1">The sequence shown here is derived from an EMBL/GenBank/DDBJ whole genome shotgun (WGS) entry which is preliminary data.</text>
</comment>
<dbReference type="RefSeq" id="XP_024331313.1">
    <property type="nucleotide sequence ID" value="XM_024474212.1"/>
</dbReference>
<dbReference type="Proteomes" id="UP000034350">
    <property type="component" value="Unassembled WGS sequence"/>
</dbReference>
<evidence type="ECO:0000313" key="1">
    <source>
        <dbReference type="EMBL" id="KKO75571.1"/>
    </source>
</evidence>
<organism evidence="1 2">
    <name type="scientific">Vairimorpha ceranae</name>
    <dbReference type="NCBI Taxonomy" id="40302"/>
    <lineage>
        <taxon>Eukaryota</taxon>
        <taxon>Fungi</taxon>
        <taxon>Fungi incertae sedis</taxon>
        <taxon>Microsporidia</taxon>
        <taxon>Nosematidae</taxon>
        <taxon>Vairimorpha</taxon>
    </lineage>
</organism>
<accession>A0A0F9WDR4</accession>
<keyword evidence="2" id="KW-1185">Reference proteome</keyword>
<evidence type="ECO:0000313" key="2">
    <source>
        <dbReference type="Proteomes" id="UP000034350"/>
    </source>
</evidence>
<name>A0A0F9WDR4_9MICR</name>
<proteinExistence type="predicted"/>